<evidence type="ECO:0000313" key="4">
    <source>
        <dbReference type="Proteomes" id="UP000471298"/>
    </source>
</evidence>
<dbReference type="CDD" id="cd19094">
    <property type="entry name" value="AKR_Tas-like"/>
    <property type="match status" value="1"/>
</dbReference>
<feature type="domain" description="NADP-dependent oxidoreductase" evidence="2">
    <location>
        <begin position="15"/>
        <end position="337"/>
    </location>
</feature>
<dbReference type="InterPro" id="IPR050523">
    <property type="entry name" value="AKR_Detox_Biosynth"/>
</dbReference>
<protein>
    <submittedName>
        <fullName evidence="3">Aldo/keto reductase</fullName>
    </submittedName>
</protein>
<dbReference type="FunCoup" id="A0A6N7EST5">
    <property type="interactions" value="265"/>
</dbReference>
<dbReference type="PANTHER" id="PTHR43364:SF4">
    <property type="entry name" value="NAD(P)-LINKED OXIDOREDUCTASE SUPERFAMILY PROTEIN"/>
    <property type="match status" value="1"/>
</dbReference>
<dbReference type="Pfam" id="PF00248">
    <property type="entry name" value="Aldo_ket_red"/>
    <property type="match status" value="1"/>
</dbReference>
<dbReference type="EMBL" id="WHNW01000002">
    <property type="protein sequence ID" value="MPV85562.1"/>
    <property type="molecule type" value="Genomic_DNA"/>
</dbReference>
<name>A0A6N7EST5_9GAMM</name>
<dbReference type="GO" id="GO:0016491">
    <property type="term" value="F:oxidoreductase activity"/>
    <property type="evidence" value="ECO:0007669"/>
    <property type="project" value="UniProtKB-KW"/>
</dbReference>
<dbReference type="InterPro" id="IPR036812">
    <property type="entry name" value="NAD(P)_OxRdtase_dom_sf"/>
</dbReference>
<keyword evidence="1" id="KW-0560">Oxidoreductase</keyword>
<proteinExistence type="predicted"/>
<comment type="caution">
    <text evidence="3">The sequence shown here is derived from an EMBL/GenBank/DDBJ whole genome shotgun (WGS) entry which is preliminary data.</text>
</comment>
<organism evidence="3 4">
    <name type="scientific">Ostreibacterium oceani</name>
    <dbReference type="NCBI Taxonomy" id="2654998"/>
    <lineage>
        <taxon>Bacteria</taxon>
        <taxon>Pseudomonadati</taxon>
        <taxon>Pseudomonadota</taxon>
        <taxon>Gammaproteobacteria</taxon>
        <taxon>Cardiobacteriales</taxon>
        <taxon>Ostreibacteriaceae</taxon>
        <taxon>Ostreibacterium</taxon>
    </lineage>
</organism>
<dbReference type="Gene3D" id="3.20.20.100">
    <property type="entry name" value="NADP-dependent oxidoreductase domain"/>
    <property type="match status" value="1"/>
</dbReference>
<dbReference type="AlphaFoldDB" id="A0A6N7EST5"/>
<reference evidence="3 4" key="1">
    <citation type="submission" date="2019-10" db="EMBL/GenBank/DDBJ databases">
        <title>Cardiobacteriales fam. a chemoheterotrophic member of the order Cardiobacteriales, and proposal of Cardiobacteriales fam. nov.</title>
        <authorList>
            <person name="Wang C."/>
        </authorList>
    </citation>
    <scope>NUCLEOTIDE SEQUENCE [LARGE SCALE GENOMIC DNA]</scope>
    <source>
        <strain evidence="3 4">ML27</strain>
    </source>
</reference>
<evidence type="ECO:0000313" key="3">
    <source>
        <dbReference type="EMBL" id="MPV85562.1"/>
    </source>
</evidence>
<dbReference type="InParanoid" id="A0A6N7EST5"/>
<dbReference type="PANTHER" id="PTHR43364">
    <property type="entry name" value="NADH-SPECIFIC METHYLGLYOXAL REDUCTASE-RELATED"/>
    <property type="match status" value="1"/>
</dbReference>
<dbReference type="SUPFAM" id="SSF51430">
    <property type="entry name" value="NAD(P)-linked oxidoreductase"/>
    <property type="match status" value="1"/>
</dbReference>
<accession>A0A6N7EST5</accession>
<keyword evidence="4" id="KW-1185">Reference proteome</keyword>
<sequence>MRYHALGTSELQVSEICLGTMTWGHQNSENQAHEQLDYAIAHGVNFIDTAEMYAIPPKPETQGLTEKYLGSWLHKRGKRDDLVLATKMAGKNIPWIREGRGLTPADVTTAIDNSLKRLQTDYIDLYQLHWPQRLVNNFGERDFKSEHAQGDDYIFELLETLKKQIDSGKIREAGLSNETPWGMMKYMEHHRQDANLPRMQSVQNPYSLIQREFDSHSAEVCFRENIAMLPYSPIGGGVLSGKYLDQTAIASARFNDWGASRQSGLSNSARSDAVKRYVQLAKQHGISPTKMALAFVINRFYVTSTIIGATTMAQLAENIDSVNLSLSDAVLNEIEQIHSEHPSPALI</sequence>
<evidence type="ECO:0000259" key="2">
    <source>
        <dbReference type="Pfam" id="PF00248"/>
    </source>
</evidence>
<gene>
    <name evidence="3" type="ORF">GCU85_02280</name>
</gene>
<dbReference type="InterPro" id="IPR023210">
    <property type="entry name" value="NADP_OxRdtase_dom"/>
</dbReference>
<evidence type="ECO:0000256" key="1">
    <source>
        <dbReference type="ARBA" id="ARBA00023002"/>
    </source>
</evidence>
<dbReference type="Proteomes" id="UP000471298">
    <property type="component" value="Unassembled WGS sequence"/>
</dbReference>
<dbReference type="RefSeq" id="WP_152808941.1">
    <property type="nucleotide sequence ID" value="NZ_WHNW01000002.1"/>
</dbReference>